<evidence type="ECO:0000313" key="3">
    <source>
        <dbReference type="EMBL" id="EDW03569.1"/>
    </source>
</evidence>
<evidence type="ECO:0000256" key="2">
    <source>
        <dbReference type="SAM" id="MobiDB-lite"/>
    </source>
</evidence>
<dbReference type="InParanoid" id="B4JE49"/>
<keyword evidence="4" id="KW-1185">Reference proteome</keyword>
<dbReference type="OrthoDB" id="8069750at2759"/>
<keyword evidence="1" id="KW-0175">Coiled coil</keyword>
<dbReference type="SMR" id="B4JE49"/>
<sequence length="296" mass="34231">MERPSSSAMQMLYAEMSTVKAQNVRLEEEVMLLRHRLNRASTDYQSNASLHVEAKVKTFQLEEERDRIVDTLQLHKKKYNKLHDAYLEKVKRCKALEDMFKRQKTLTGLVMKSAIDQRNSEQQMQLEKRRSQQNINSENEVGELQAKLAKMQKALDQSYDIIDEMDFELESVDLLEMQNKSLRDEVAALKAQLATPAVQSPIANDVDDPPPKYAEEDALRTQADRCESSGMSCLKIDDDDAASLERAAMTNSLIETVEAESHRLRRELLRSRYQRQIHDKLQKPVEEDEEDEEGKD</sequence>
<proteinExistence type="predicted"/>
<accession>B4JE49</accession>
<feature type="region of interest" description="Disordered" evidence="2">
    <location>
        <begin position="118"/>
        <end position="138"/>
    </location>
</feature>
<dbReference type="eggNOG" id="ENOG502TBSZ">
    <property type="taxonomic scope" value="Eukaryota"/>
</dbReference>
<protein>
    <submittedName>
        <fullName evidence="3">GH10430</fullName>
    </submittedName>
</protein>
<name>B4JE49_DROGR</name>
<dbReference type="HOGENOM" id="CLU_953984_0_0_1"/>
<dbReference type="PhylomeDB" id="B4JE49"/>
<gene>
    <name evidence="3" type="primary">Dgri\GH10430</name>
    <name evidence="3" type="ORF">Dgri_GH10430</name>
</gene>
<reference evidence="3 4" key="1">
    <citation type="journal article" date="2007" name="Nature">
        <title>Evolution of genes and genomes on the Drosophila phylogeny.</title>
        <authorList>
            <consortium name="Drosophila 12 Genomes Consortium"/>
            <person name="Clark A.G."/>
            <person name="Eisen M.B."/>
            <person name="Smith D.R."/>
            <person name="Bergman C.M."/>
            <person name="Oliver B."/>
            <person name="Markow T.A."/>
            <person name="Kaufman T.C."/>
            <person name="Kellis M."/>
            <person name="Gelbart W."/>
            <person name="Iyer V.N."/>
            <person name="Pollard D.A."/>
            <person name="Sackton T.B."/>
            <person name="Larracuente A.M."/>
            <person name="Singh N.D."/>
            <person name="Abad J.P."/>
            <person name="Abt D.N."/>
            <person name="Adryan B."/>
            <person name="Aguade M."/>
            <person name="Akashi H."/>
            <person name="Anderson W.W."/>
            <person name="Aquadro C.F."/>
            <person name="Ardell D.H."/>
            <person name="Arguello R."/>
            <person name="Artieri C.G."/>
            <person name="Barbash D.A."/>
            <person name="Barker D."/>
            <person name="Barsanti P."/>
            <person name="Batterham P."/>
            <person name="Batzoglou S."/>
            <person name="Begun D."/>
            <person name="Bhutkar A."/>
            <person name="Blanco E."/>
            <person name="Bosak S.A."/>
            <person name="Bradley R.K."/>
            <person name="Brand A.D."/>
            <person name="Brent M.R."/>
            <person name="Brooks A.N."/>
            <person name="Brown R.H."/>
            <person name="Butlin R.K."/>
            <person name="Caggese C."/>
            <person name="Calvi B.R."/>
            <person name="Bernardo de Carvalho A."/>
            <person name="Caspi A."/>
            <person name="Castrezana S."/>
            <person name="Celniker S.E."/>
            <person name="Chang J.L."/>
            <person name="Chapple C."/>
            <person name="Chatterji S."/>
            <person name="Chinwalla A."/>
            <person name="Civetta A."/>
            <person name="Clifton S.W."/>
            <person name="Comeron J.M."/>
            <person name="Costello J.C."/>
            <person name="Coyne J.A."/>
            <person name="Daub J."/>
            <person name="David R.G."/>
            <person name="Delcher A.L."/>
            <person name="Delehaunty K."/>
            <person name="Do C.B."/>
            <person name="Ebling H."/>
            <person name="Edwards K."/>
            <person name="Eickbush T."/>
            <person name="Evans J.D."/>
            <person name="Filipski A."/>
            <person name="Findeiss S."/>
            <person name="Freyhult E."/>
            <person name="Fulton L."/>
            <person name="Fulton R."/>
            <person name="Garcia A.C."/>
            <person name="Gardiner A."/>
            <person name="Garfield D.A."/>
            <person name="Garvin B.E."/>
            <person name="Gibson G."/>
            <person name="Gilbert D."/>
            <person name="Gnerre S."/>
            <person name="Godfrey J."/>
            <person name="Good R."/>
            <person name="Gotea V."/>
            <person name="Gravely B."/>
            <person name="Greenberg A.J."/>
            <person name="Griffiths-Jones S."/>
            <person name="Gross S."/>
            <person name="Guigo R."/>
            <person name="Gustafson E.A."/>
            <person name="Haerty W."/>
            <person name="Hahn M.W."/>
            <person name="Halligan D.L."/>
            <person name="Halpern A.L."/>
            <person name="Halter G.M."/>
            <person name="Han M.V."/>
            <person name="Heger A."/>
            <person name="Hillier L."/>
            <person name="Hinrichs A.S."/>
            <person name="Holmes I."/>
            <person name="Hoskins R.A."/>
            <person name="Hubisz M.J."/>
            <person name="Hultmark D."/>
            <person name="Huntley M.A."/>
            <person name="Jaffe D.B."/>
            <person name="Jagadeeshan S."/>
            <person name="Jeck W.R."/>
            <person name="Johnson J."/>
            <person name="Jones C.D."/>
            <person name="Jordan W.C."/>
            <person name="Karpen G.H."/>
            <person name="Kataoka E."/>
            <person name="Keightley P.D."/>
            <person name="Kheradpour P."/>
            <person name="Kirkness E.F."/>
            <person name="Koerich L.B."/>
            <person name="Kristiansen K."/>
            <person name="Kudrna D."/>
            <person name="Kulathinal R.J."/>
            <person name="Kumar S."/>
            <person name="Kwok R."/>
            <person name="Lander E."/>
            <person name="Langley C.H."/>
            <person name="Lapoint R."/>
            <person name="Lazzaro B.P."/>
            <person name="Lee S.J."/>
            <person name="Levesque L."/>
            <person name="Li R."/>
            <person name="Lin C.F."/>
            <person name="Lin M.F."/>
            <person name="Lindblad-Toh K."/>
            <person name="Llopart A."/>
            <person name="Long M."/>
            <person name="Low L."/>
            <person name="Lozovsky E."/>
            <person name="Lu J."/>
            <person name="Luo M."/>
            <person name="Machado C.A."/>
            <person name="Makalowski W."/>
            <person name="Marzo M."/>
            <person name="Matsuda M."/>
            <person name="Matzkin L."/>
            <person name="McAllister B."/>
            <person name="McBride C.S."/>
            <person name="McKernan B."/>
            <person name="McKernan K."/>
            <person name="Mendez-Lago M."/>
            <person name="Minx P."/>
            <person name="Mollenhauer M.U."/>
            <person name="Montooth K."/>
            <person name="Mount S.M."/>
            <person name="Mu X."/>
            <person name="Myers E."/>
            <person name="Negre B."/>
            <person name="Newfeld S."/>
            <person name="Nielsen R."/>
            <person name="Noor M.A."/>
            <person name="O'Grady P."/>
            <person name="Pachter L."/>
            <person name="Papaceit M."/>
            <person name="Parisi M.J."/>
            <person name="Parisi M."/>
            <person name="Parts L."/>
            <person name="Pedersen J.S."/>
            <person name="Pesole G."/>
            <person name="Phillippy A.M."/>
            <person name="Ponting C.P."/>
            <person name="Pop M."/>
            <person name="Porcelli D."/>
            <person name="Powell J.R."/>
            <person name="Prohaska S."/>
            <person name="Pruitt K."/>
            <person name="Puig M."/>
            <person name="Quesneville H."/>
            <person name="Ram K.R."/>
            <person name="Rand D."/>
            <person name="Rasmussen M.D."/>
            <person name="Reed L.K."/>
            <person name="Reenan R."/>
            <person name="Reily A."/>
            <person name="Remington K.A."/>
            <person name="Rieger T.T."/>
            <person name="Ritchie M.G."/>
            <person name="Robin C."/>
            <person name="Rogers Y.H."/>
            <person name="Rohde C."/>
            <person name="Rozas J."/>
            <person name="Rubenfield M.J."/>
            <person name="Ruiz A."/>
            <person name="Russo S."/>
            <person name="Salzberg S.L."/>
            <person name="Sanchez-Gracia A."/>
            <person name="Saranga D.J."/>
            <person name="Sato H."/>
            <person name="Schaeffer S.W."/>
            <person name="Schatz M.C."/>
            <person name="Schlenke T."/>
            <person name="Schwartz R."/>
            <person name="Segarra C."/>
            <person name="Singh R.S."/>
            <person name="Sirot L."/>
            <person name="Sirota M."/>
            <person name="Sisneros N.B."/>
            <person name="Smith C.D."/>
            <person name="Smith T.F."/>
            <person name="Spieth J."/>
            <person name="Stage D.E."/>
            <person name="Stark A."/>
            <person name="Stephan W."/>
            <person name="Strausberg R.L."/>
            <person name="Strempel S."/>
            <person name="Sturgill D."/>
            <person name="Sutton G."/>
            <person name="Sutton G.G."/>
            <person name="Tao W."/>
            <person name="Teichmann S."/>
            <person name="Tobari Y.N."/>
            <person name="Tomimura Y."/>
            <person name="Tsolas J.M."/>
            <person name="Valente V.L."/>
            <person name="Venter E."/>
            <person name="Venter J.C."/>
            <person name="Vicario S."/>
            <person name="Vieira F.G."/>
            <person name="Vilella A.J."/>
            <person name="Villasante A."/>
            <person name="Walenz B."/>
            <person name="Wang J."/>
            <person name="Wasserman M."/>
            <person name="Watts T."/>
            <person name="Wilson D."/>
            <person name="Wilson R.K."/>
            <person name="Wing R.A."/>
            <person name="Wolfner M.F."/>
            <person name="Wong A."/>
            <person name="Wong G.K."/>
            <person name="Wu C.I."/>
            <person name="Wu G."/>
            <person name="Yamamoto D."/>
            <person name="Yang H.P."/>
            <person name="Yang S.P."/>
            <person name="Yorke J.A."/>
            <person name="Yoshida K."/>
            <person name="Zdobnov E."/>
            <person name="Zhang P."/>
            <person name="Zhang Y."/>
            <person name="Zimin A.V."/>
            <person name="Baldwin J."/>
            <person name="Abdouelleil A."/>
            <person name="Abdulkadir J."/>
            <person name="Abebe A."/>
            <person name="Abera B."/>
            <person name="Abreu J."/>
            <person name="Acer S.C."/>
            <person name="Aftuck L."/>
            <person name="Alexander A."/>
            <person name="An P."/>
            <person name="Anderson E."/>
            <person name="Anderson S."/>
            <person name="Arachi H."/>
            <person name="Azer M."/>
            <person name="Bachantsang P."/>
            <person name="Barry A."/>
            <person name="Bayul T."/>
            <person name="Berlin A."/>
            <person name="Bessette D."/>
            <person name="Bloom T."/>
            <person name="Blye J."/>
            <person name="Boguslavskiy L."/>
            <person name="Bonnet C."/>
            <person name="Boukhgalter B."/>
            <person name="Bourzgui I."/>
            <person name="Brown A."/>
            <person name="Cahill P."/>
            <person name="Channer S."/>
            <person name="Cheshatsang Y."/>
            <person name="Chuda L."/>
            <person name="Citroen M."/>
            <person name="Collymore A."/>
            <person name="Cooke P."/>
            <person name="Costello M."/>
            <person name="D'Aco K."/>
            <person name="Daza R."/>
            <person name="De Haan G."/>
            <person name="DeGray S."/>
            <person name="DeMaso C."/>
            <person name="Dhargay N."/>
            <person name="Dooley K."/>
            <person name="Dooley E."/>
            <person name="Doricent M."/>
            <person name="Dorje P."/>
            <person name="Dorjee K."/>
            <person name="Dupes A."/>
            <person name="Elong R."/>
            <person name="Falk J."/>
            <person name="Farina A."/>
            <person name="Faro S."/>
            <person name="Ferguson D."/>
            <person name="Fisher S."/>
            <person name="Foley C.D."/>
            <person name="Franke A."/>
            <person name="Friedrich D."/>
            <person name="Gadbois L."/>
            <person name="Gearin G."/>
            <person name="Gearin C.R."/>
            <person name="Giannoukos G."/>
            <person name="Goode T."/>
            <person name="Graham J."/>
            <person name="Grandbois E."/>
            <person name="Grewal S."/>
            <person name="Gyaltsen K."/>
            <person name="Hafez N."/>
            <person name="Hagos B."/>
            <person name="Hall J."/>
            <person name="Henson C."/>
            <person name="Hollinger A."/>
            <person name="Honan T."/>
            <person name="Huard M.D."/>
            <person name="Hughes L."/>
            <person name="Hurhula B."/>
            <person name="Husby M.E."/>
            <person name="Kamat A."/>
            <person name="Kanga B."/>
            <person name="Kashin S."/>
            <person name="Khazanovich D."/>
            <person name="Kisner P."/>
            <person name="Lance K."/>
            <person name="Lara M."/>
            <person name="Lee W."/>
            <person name="Lennon N."/>
            <person name="Letendre F."/>
            <person name="LeVine R."/>
            <person name="Lipovsky A."/>
            <person name="Liu X."/>
            <person name="Liu J."/>
            <person name="Liu S."/>
            <person name="Lokyitsang T."/>
            <person name="Lokyitsang Y."/>
            <person name="Lubonja R."/>
            <person name="Lui A."/>
            <person name="MacDonald P."/>
            <person name="Magnisalis V."/>
            <person name="Maru K."/>
            <person name="Matthews C."/>
            <person name="McCusker W."/>
            <person name="McDonough S."/>
            <person name="Mehta T."/>
            <person name="Meldrim J."/>
            <person name="Meneus L."/>
            <person name="Mihai O."/>
            <person name="Mihalev A."/>
            <person name="Mihova T."/>
            <person name="Mittelman R."/>
            <person name="Mlenga V."/>
            <person name="Montmayeur A."/>
            <person name="Mulrain L."/>
            <person name="Navidi A."/>
            <person name="Naylor J."/>
            <person name="Negash T."/>
            <person name="Nguyen T."/>
            <person name="Nguyen N."/>
            <person name="Nicol R."/>
            <person name="Norbu C."/>
            <person name="Norbu N."/>
            <person name="Novod N."/>
            <person name="O'Neill B."/>
            <person name="Osman S."/>
            <person name="Markiewicz E."/>
            <person name="Oyono O.L."/>
            <person name="Patti C."/>
            <person name="Phunkhang P."/>
            <person name="Pierre F."/>
            <person name="Priest M."/>
            <person name="Raghuraman S."/>
            <person name="Rege F."/>
            <person name="Reyes R."/>
            <person name="Rise C."/>
            <person name="Rogov P."/>
            <person name="Ross K."/>
            <person name="Ryan E."/>
            <person name="Settipalli S."/>
            <person name="Shea T."/>
            <person name="Sherpa N."/>
            <person name="Shi L."/>
            <person name="Shih D."/>
            <person name="Sparrow T."/>
            <person name="Spaulding J."/>
            <person name="Stalker J."/>
            <person name="Stange-Thomann N."/>
            <person name="Stavropoulos S."/>
            <person name="Stone C."/>
            <person name="Strader C."/>
            <person name="Tesfaye S."/>
            <person name="Thomson T."/>
            <person name="Thoulutsang Y."/>
            <person name="Thoulutsang D."/>
            <person name="Topham K."/>
            <person name="Topping I."/>
            <person name="Tsamla T."/>
            <person name="Vassiliev H."/>
            <person name="Vo A."/>
            <person name="Wangchuk T."/>
            <person name="Wangdi T."/>
            <person name="Weiand M."/>
            <person name="Wilkinson J."/>
            <person name="Wilson A."/>
            <person name="Yadav S."/>
            <person name="Young G."/>
            <person name="Yu Q."/>
            <person name="Zembek L."/>
            <person name="Zhong D."/>
            <person name="Zimmer A."/>
            <person name="Zwirko Z."/>
            <person name="Jaffe D.B."/>
            <person name="Alvarez P."/>
            <person name="Brockman W."/>
            <person name="Butler J."/>
            <person name="Chin C."/>
            <person name="Gnerre S."/>
            <person name="Grabherr M."/>
            <person name="Kleber M."/>
            <person name="Mauceli E."/>
            <person name="MacCallum I."/>
        </authorList>
    </citation>
    <scope>NUCLEOTIDE SEQUENCE [LARGE SCALE GENOMIC DNA]</scope>
    <source>
        <strain evidence="4">Tucson 15287-2541.00</strain>
    </source>
</reference>
<evidence type="ECO:0000313" key="4">
    <source>
        <dbReference type="Proteomes" id="UP000001070"/>
    </source>
</evidence>
<dbReference type="OMA" id="QQHKKKY"/>
<feature type="compositionally biased region" description="Basic and acidic residues" evidence="2">
    <location>
        <begin position="275"/>
        <end position="285"/>
    </location>
</feature>
<dbReference type="EMBL" id="CH916368">
    <property type="protein sequence ID" value="EDW03569.1"/>
    <property type="molecule type" value="Genomic_DNA"/>
</dbReference>
<dbReference type="Proteomes" id="UP000001070">
    <property type="component" value="Unassembled WGS sequence"/>
</dbReference>
<feature type="region of interest" description="Disordered" evidence="2">
    <location>
        <begin position="275"/>
        <end position="296"/>
    </location>
</feature>
<organism evidence="4">
    <name type="scientific">Drosophila grimshawi</name>
    <name type="common">Hawaiian fruit fly</name>
    <name type="synonym">Idiomyia grimshawi</name>
    <dbReference type="NCBI Taxonomy" id="7222"/>
    <lineage>
        <taxon>Eukaryota</taxon>
        <taxon>Metazoa</taxon>
        <taxon>Ecdysozoa</taxon>
        <taxon>Arthropoda</taxon>
        <taxon>Hexapoda</taxon>
        <taxon>Insecta</taxon>
        <taxon>Pterygota</taxon>
        <taxon>Neoptera</taxon>
        <taxon>Endopterygota</taxon>
        <taxon>Diptera</taxon>
        <taxon>Brachycera</taxon>
        <taxon>Muscomorpha</taxon>
        <taxon>Ephydroidea</taxon>
        <taxon>Drosophilidae</taxon>
        <taxon>Drosophila</taxon>
        <taxon>Hawaiian Drosophila</taxon>
    </lineage>
</organism>
<feature type="compositionally biased region" description="Acidic residues" evidence="2">
    <location>
        <begin position="286"/>
        <end position="296"/>
    </location>
</feature>
<feature type="coiled-coil region" evidence="1">
    <location>
        <begin position="9"/>
        <end position="43"/>
    </location>
</feature>
<dbReference type="AlphaFoldDB" id="B4JE49"/>
<evidence type="ECO:0000256" key="1">
    <source>
        <dbReference type="SAM" id="Coils"/>
    </source>
</evidence>
<dbReference type="KEGG" id="dgr:6562115"/>